<dbReference type="AlphaFoldDB" id="A0AAW0QG41"/>
<keyword evidence="4" id="KW-1185">Reference proteome</keyword>
<feature type="transmembrane region" description="Helical" evidence="1">
    <location>
        <begin position="222"/>
        <end position="242"/>
    </location>
</feature>
<evidence type="ECO:0000313" key="3">
    <source>
        <dbReference type="EMBL" id="KAK8095712.1"/>
    </source>
</evidence>
<reference evidence="3 4" key="1">
    <citation type="submission" date="2023-01" db="EMBL/GenBank/DDBJ databases">
        <title>Analysis of 21 Apiospora genomes using comparative genomics revels a genus with tremendous synthesis potential of carbohydrate active enzymes and secondary metabolites.</title>
        <authorList>
            <person name="Sorensen T."/>
        </authorList>
    </citation>
    <scope>NUCLEOTIDE SEQUENCE [LARGE SCALE GENOMIC DNA]</scope>
    <source>
        <strain evidence="3 4">CBS 117206</strain>
    </source>
</reference>
<gene>
    <name evidence="3" type="ORF">PG999_013734</name>
</gene>
<organism evidence="3 4">
    <name type="scientific">Apiospora kogelbergensis</name>
    <dbReference type="NCBI Taxonomy" id="1337665"/>
    <lineage>
        <taxon>Eukaryota</taxon>
        <taxon>Fungi</taxon>
        <taxon>Dikarya</taxon>
        <taxon>Ascomycota</taxon>
        <taxon>Pezizomycotina</taxon>
        <taxon>Sordariomycetes</taxon>
        <taxon>Xylariomycetidae</taxon>
        <taxon>Amphisphaeriales</taxon>
        <taxon>Apiosporaceae</taxon>
        <taxon>Apiospora</taxon>
    </lineage>
</organism>
<feature type="domain" description="Luciferase" evidence="2">
    <location>
        <begin position="428"/>
        <end position="511"/>
    </location>
</feature>
<dbReference type="PANTHER" id="PTHR38695">
    <property type="entry name" value="AMINO ACID PERMEASE_ SLC12A DOMAIN-CONTAINING PROTEIN"/>
    <property type="match status" value="1"/>
</dbReference>
<name>A0AAW0QG41_9PEZI</name>
<evidence type="ECO:0000313" key="4">
    <source>
        <dbReference type="Proteomes" id="UP001392437"/>
    </source>
</evidence>
<keyword evidence="1" id="KW-1133">Transmembrane helix</keyword>
<feature type="transmembrane region" description="Helical" evidence="1">
    <location>
        <begin position="197"/>
        <end position="216"/>
    </location>
</feature>
<keyword evidence="1" id="KW-0812">Transmembrane</keyword>
<proteinExistence type="predicted"/>
<dbReference type="PANTHER" id="PTHR38695:SF1">
    <property type="entry name" value="AMINO ACID PERMEASE_ SLC12A DOMAIN-CONTAINING PROTEIN"/>
    <property type="match status" value="1"/>
</dbReference>
<dbReference type="Proteomes" id="UP001392437">
    <property type="component" value="Unassembled WGS sequence"/>
</dbReference>
<protein>
    <recommendedName>
        <fullName evidence="2">Luciferase domain-containing protein</fullName>
    </recommendedName>
</protein>
<keyword evidence="1" id="KW-0472">Membrane</keyword>
<feature type="transmembrane region" description="Helical" evidence="1">
    <location>
        <begin position="166"/>
        <end position="185"/>
    </location>
</feature>
<accession>A0AAW0QG41</accession>
<comment type="caution">
    <text evidence="3">The sequence shown here is derived from an EMBL/GenBank/DDBJ whole genome shotgun (WGS) entry which is preliminary data.</text>
</comment>
<feature type="transmembrane region" description="Helical" evidence="1">
    <location>
        <begin position="263"/>
        <end position="287"/>
    </location>
</feature>
<dbReference type="Pfam" id="PF17648">
    <property type="entry name" value="Luciferase"/>
    <property type="match status" value="1"/>
</dbReference>
<evidence type="ECO:0000256" key="1">
    <source>
        <dbReference type="SAM" id="Phobius"/>
    </source>
</evidence>
<sequence length="532" mass="58639">MNNPEPTNSTSLKSPTFLTNSMYTKFKRLFRVAPRIPNPVPDVTSSAETSGIFEAVSESISSAAPSPDTMAIPDVISDVVPDVTSSAVPDVISSAVPDVISNVISDVVPDVTSSAVQDVISNVIPDVIPDATPSAIPGDIFETVSNGISNAVPESISNAVPAADTMMMLTTLFQVVVVAASLVTLVRSTSSRPQKSLSVLLLALFTPSIWSLIPASPHLESLFITIGSLLATLWALMTEIWFEGSWDNISVLFSMLYQIFDAVFLQSRFFHAVLLPVLFLLVVYLTYRMISGAYDAYVDLGRGGTPTTFRGWLRVSRLKHQARLDVLQPPRVPPFMDPYRGRLYNLPQREGLRPTVMGVAPQRQVDQKASPSTFFRLSQMLRDQANANPKHVRIATSFLEGHLQALRKVVPDGTPLGRDAKGGDWEFGGEIAHPHRLDGSMHIVLHPEDVRTVIEAGWGERHPLAIATPSWKLWHWYVERNRRPVPEYLVILYAPLNAEHYRAYESIIQAAMWFATAGELYPVDVNTYPLGN</sequence>
<dbReference type="EMBL" id="JAQQWP010000011">
    <property type="protein sequence ID" value="KAK8095712.1"/>
    <property type="molecule type" value="Genomic_DNA"/>
</dbReference>
<evidence type="ECO:0000259" key="2">
    <source>
        <dbReference type="Pfam" id="PF17648"/>
    </source>
</evidence>
<dbReference type="InterPro" id="IPR048273">
    <property type="entry name" value="Luciferase"/>
</dbReference>
<dbReference type="InterPro" id="IPR040841">
    <property type="entry name" value="Luciferase_dom"/>
</dbReference>